<dbReference type="Proteomes" id="UP001164929">
    <property type="component" value="Chromosome 6"/>
</dbReference>
<dbReference type="EMBL" id="JAQIZT010000006">
    <property type="protein sequence ID" value="KAJ6994361.1"/>
    <property type="molecule type" value="Genomic_DNA"/>
</dbReference>
<evidence type="ECO:0000313" key="1">
    <source>
        <dbReference type="EMBL" id="KAJ6994361.1"/>
    </source>
</evidence>
<comment type="caution">
    <text evidence="1">The sequence shown here is derived from an EMBL/GenBank/DDBJ whole genome shotgun (WGS) entry which is preliminary data.</text>
</comment>
<keyword evidence="2" id="KW-1185">Reference proteome</keyword>
<organism evidence="1 2">
    <name type="scientific">Populus alba x Populus x berolinensis</name>
    <dbReference type="NCBI Taxonomy" id="444605"/>
    <lineage>
        <taxon>Eukaryota</taxon>
        <taxon>Viridiplantae</taxon>
        <taxon>Streptophyta</taxon>
        <taxon>Embryophyta</taxon>
        <taxon>Tracheophyta</taxon>
        <taxon>Spermatophyta</taxon>
        <taxon>Magnoliopsida</taxon>
        <taxon>eudicotyledons</taxon>
        <taxon>Gunneridae</taxon>
        <taxon>Pentapetalae</taxon>
        <taxon>rosids</taxon>
        <taxon>fabids</taxon>
        <taxon>Malpighiales</taxon>
        <taxon>Salicaceae</taxon>
        <taxon>Saliceae</taxon>
        <taxon>Populus</taxon>
    </lineage>
</organism>
<evidence type="ECO:0000313" key="2">
    <source>
        <dbReference type="Proteomes" id="UP001164929"/>
    </source>
</evidence>
<sequence>MKISPYRSPQLICMVSFVHVNGYKIWPQCYLVCFEGHIYGSSDYYI</sequence>
<reference evidence="1" key="1">
    <citation type="journal article" date="2023" name="Mol. Ecol. Resour.">
        <title>Chromosome-level genome assembly of a triploid poplar Populus alba 'Berolinensis'.</title>
        <authorList>
            <person name="Chen S."/>
            <person name="Yu Y."/>
            <person name="Wang X."/>
            <person name="Wang S."/>
            <person name="Zhang T."/>
            <person name="Zhou Y."/>
            <person name="He R."/>
            <person name="Meng N."/>
            <person name="Wang Y."/>
            <person name="Liu W."/>
            <person name="Liu Z."/>
            <person name="Liu J."/>
            <person name="Guo Q."/>
            <person name="Huang H."/>
            <person name="Sederoff R.R."/>
            <person name="Wang G."/>
            <person name="Qu G."/>
            <person name="Chen S."/>
        </authorList>
    </citation>
    <scope>NUCLEOTIDE SEQUENCE</scope>
    <source>
        <strain evidence="1">SC-2020</strain>
    </source>
</reference>
<proteinExistence type="predicted"/>
<name>A0AAD6QPV7_9ROSI</name>
<gene>
    <name evidence="1" type="ORF">NC653_017247</name>
</gene>
<accession>A0AAD6QPV7</accession>
<protein>
    <submittedName>
        <fullName evidence="1">Uncharacterized protein</fullName>
    </submittedName>
</protein>
<dbReference type="AlphaFoldDB" id="A0AAD6QPV7"/>